<dbReference type="Pfam" id="PF04909">
    <property type="entry name" value="Amidohydro_2"/>
    <property type="match status" value="1"/>
</dbReference>
<dbReference type="SUPFAM" id="SSF51556">
    <property type="entry name" value="Metallo-dependent hydrolases"/>
    <property type="match status" value="1"/>
</dbReference>
<accession>A0ABP9T8I0</accession>
<proteinExistence type="predicted"/>
<comment type="caution">
    <text evidence="3">The sequence shown here is derived from an EMBL/GenBank/DDBJ whole genome shotgun (WGS) entry which is preliminary data.</text>
</comment>
<dbReference type="PANTHER" id="PTHR21240:SF30">
    <property type="entry name" value="AMIDOHYDROLASE-RELATED DOMAIN-CONTAINING PROTEIN-RELATED"/>
    <property type="match status" value="1"/>
</dbReference>
<gene>
    <name evidence="3" type="ORF">GCM10023323_39680</name>
</gene>
<evidence type="ECO:0000313" key="4">
    <source>
        <dbReference type="Proteomes" id="UP001499878"/>
    </source>
</evidence>
<evidence type="ECO:0000256" key="1">
    <source>
        <dbReference type="ARBA" id="ARBA00023239"/>
    </source>
</evidence>
<evidence type="ECO:0000313" key="3">
    <source>
        <dbReference type="EMBL" id="GAA5210760.1"/>
    </source>
</evidence>
<reference evidence="4" key="1">
    <citation type="journal article" date="2019" name="Int. J. Syst. Evol. Microbiol.">
        <title>The Global Catalogue of Microorganisms (GCM) 10K type strain sequencing project: providing services to taxonomists for standard genome sequencing and annotation.</title>
        <authorList>
            <consortium name="The Broad Institute Genomics Platform"/>
            <consortium name="The Broad Institute Genome Sequencing Center for Infectious Disease"/>
            <person name="Wu L."/>
            <person name="Ma J."/>
        </authorList>
    </citation>
    <scope>NUCLEOTIDE SEQUENCE [LARGE SCALE GENOMIC DNA]</scope>
    <source>
        <strain evidence="4">JCM 18306</strain>
    </source>
</reference>
<organism evidence="3 4">
    <name type="scientific">Streptomyces thinghirensis</name>
    <dbReference type="NCBI Taxonomy" id="551547"/>
    <lineage>
        <taxon>Bacteria</taxon>
        <taxon>Bacillati</taxon>
        <taxon>Actinomycetota</taxon>
        <taxon>Actinomycetes</taxon>
        <taxon>Kitasatosporales</taxon>
        <taxon>Streptomycetaceae</taxon>
        <taxon>Streptomyces</taxon>
    </lineage>
</organism>
<sequence length="345" mass="39145">MQTRKHERIATEEAYAPVKVLNEYRRLLEGGGGDRGFRSLWTYYLKNESVHTNFLVDRIQDLGERRLADMDRLGIDRQVVGLTCPGVELFDVPLARDLAQLTNDRIAEACRRHPKRFVGLAAVALQDVEFSVNELHRAVNELGLKGVIINSHTRGEYLDDPKFEPIFAAAAELDVPLYLHPNTPSDALIGPLLDGGLDTATFGFGVETGMHLIRIIFSGIFDKYPTLRMGVGHLGEGLPFWLFRIDHYHGVHGRTKRYPFRPDLREKPSYYLRNNIWLTTSGMAWEPAISFTRSVVGEDRVIYAMDYPYQVSAEEIAAQDALPLDDKEKKYFFETGARQLFGIDA</sequence>
<protein>
    <submittedName>
        <fullName evidence="3">Amidohydrolase family protein</fullName>
    </submittedName>
</protein>
<keyword evidence="4" id="KW-1185">Reference proteome</keyword>
<dbReference type="InterPro" id="IPR032465">
    <property type="entry name" value="ACMSD"/>
</dbReference>
<dbReference type="Proteomes" id="UP001499878">
    <property type="component" value="Unassembled WGS sequence"/>
</dbReference>
<dbReference type="PANTHER" id="PTHR21240">
    <property type="entry name" value="2-AMINO-3-CARBOXYLMUCONATE-6-SEMIALDEHYDE DECARBOXYLASE"/>
    <property type="match status" value="1"/>
</dbReference>
<dbReference type="InterPro" id="IPR006680">
    <property type="entry name" value="Amidohydro-rel"/>
</dbReference>
<feature type="domain" description="Amidohydrolase-related" evidence="2">
    <location>
        <begin position="51"/>
        <end position="343"/>
    </location>
</feature>
<name>A0ABP9T8I0_9ACTN</name>
<evidence type="ECO:0000259" key="2">
    <source>
        <dbReference type="Pfam" id="PF04909"/>
    </source>
</evidence>
<dbReference type="RefSeq" id="WP_345632159.1">
    <property type="nucleotide sequence ID" value="NZ_BAABJR010000009.1"/>
</dbReference>
<dbReference type="EMBL" id="BAABJR010000009">
    <property type="protein sequence ID" value="GAA5210760.1"/>
    <property type="molecule type" value="Genomic_DNA"/>
</dbReference>
<keyword evidence="1" id="KW-0456">Lyase</keyword>
<dbReference type="InterPro" id="IPR032466">
    <property type="entry name" value="Metal_Hydrolase"/>
</dbReference>
<dbReference type="Gene3D" id="3.20.20.140">
    <property type="entry name" value="Metal-dependent hydrolases"/>
    <property type="match status" value="1"/>
</dbReference>